<feature type="region of interest" description="Disordered" evidence="1">
    <location>
        <begin position="730"/>
        <end position="762"/>
    </location>
</feature>
<protein>
    <submittedName>
        <fullName evidence="2">Uncharacterized protein</fullName>
    </submittedName>
</protein>
<accession>A0A6A6C5W3</accession>
<feature type="compositionally biased region" description="Low complexity" evidence="1">
    <location>
        <begin position="455"/>
        <end position="465"/>
    </location>
</feature>
<gene>
    <name evidence="2" type="ORF">M409DRAFT_58211</name>
</gene>
<feature type="compositionally biased region" description="Polar residues" evidence="1">
    <location>
        <begin position="224"/>
        <end position="254"/>
    </location>
</feature>
<feature type="compositionally biased region" description="Polar residues" evidence="1">
    <location>
        <begin position="195"/>
        <end position="212"/>
    </location>
</feature>
<name>A0A6A6C5W3_ZASCE</name>
<feature type="compositionally biased region" description="Low complexity" evidence="1">
    <location>
        <begin position="83"/>
        <end position="93"/>
    </location>
</feature>
<dbReference type="Proteomes" id="UP000799537">
    <property type="component" value="Unassembled WGS sequence"/>
</dbReference>
<dbReference type="RefSeq" id="XP_033663330.1">
    <property type="nucleotide sequence ID" value="XM_033813851.1"/>
</dbReference>
<feature type="region of interest" description="Disordered" evidence="1">
    <location>
        <begin position="299"/>
        <end position="484"/>
    </location>
</feature>
<keyword evidence="3" id="KW-1185">Reference proteome</keyword>
<proteinExistence type="predicted"/>
<feature type="region of interest" description="Disordered" evidence="1">
    <location>
        <begin position="83"/>
        <end position="103"/>
    </location>
</feature>
<organism evidence="2 3">
    <name type="scientific">Zasmidium cellare ATCC 36951</name>
    <dbReference type="NCBI Taxonomy" id="1080233"/>
    <lineage>
        <taxon>Eukaryota</taxon>
        <taxon>Fungi</taxon>
        <taxon>Dikarya</taxon>
        <taxon>Ascomycota</taxon>
        <taxon>Pezizomycotina</taxon>
        <taxon>Dothideomycetes</taxon>
        <taxon>Dothideomycetidae</taxon>
        <taxon>Mycosphaerellales</taxon>
        <taxon>Mycosphaerellaceae</taxon>
        <taxon>Zasmidium</taxon>
    </lineage>
</organism>
<feature type="region of interest" description="Disordered" evidence="1">
    <location>
        <begin position="136"/>
        <end position="175"/>
    </location>
</feature>
<feature type="compositionally biased region" description="Low complexity" evidence="1">
    <location>
        <begin position="354"/>
        <end position="364"/>
    </location>
</feature>
<dbReference type="AlphaFoldDB" id="A0A6A6C5W3"/>
<feature type="region of interest" description="Disordered" evidence="1">
    <location>
        <begin position="195"/>
        <end position="283"/>
    </location>
</feature>
<reference evidence="2" key="1">
    <citation type="journal article" date="2020" name="Stud. Mycol.">
        <title>101 Dothideomycetes genomes: a test case for predicting lifestyles and emergence of pathogens.</title>
        <authorList>
            <person name="Haridas S."/>
            <person name="Albert R."/>
            <person name="Binder M."/>
            <person name="Bloem J."/>
            <person name="Labutti K."/>
            <person name="Salamov A."/>
            <person name="Andreopoulos B."/>
            <person name="Baker S."/>
            <person name="Barry K."/>
            <person name="Bills G."/>
            <person name="Bluhm B."/>
            <person name="Cannon C."/>
            <person name="Castanera R."/>
            <person name="Culley D."/>
            <person name="Daum C."/>
            <person name="Ezra D."/>
            <person name="Gonzalez J."/>
            <person name="Henrissat B."/>
            <person name="Kuo A."/>
            <person name="Liang C."/>
            <person name="Lipzen A."/>
            <person name="Lutzoni F."/>
            <person name="Magnuson J."/>
            <person name="Mondo S."/>
            <person name="Nolan M."/>
            <person name="Ohm R."/>
            <person name="Pangilinan J."/>
            <person name="Park H.-J."/>
            <person name="Ramirez L."/>
            <person name="Alfaro M."/>
            <person name="Sun H."/>
            <person name="Tritt A."/>
            <person name="Yoshinaga Y."/>
            <person name="Zwiers L.-H."/>
            <person name="Turgeon B."/>
            <person name="Goodwin S."/>
            <person name="Spatafora J."/>
            <person name="Crous P."/>
            <person name="Grigoriev I."/>
        </authorList>
    </citation>
    <scope>NUCLEOTIDE SEQUENCE</scope>
    <source>
        <strain evidence="2">ATCC 36951</strain>
    </source>
</reference>
<dbReference type="EMBL" id="ML993613">
    <property type="protein sequence ID" value="KAF2162441.1"/>
    <property type="molecule type" value="Genomic_DNA"/>
</dbReference>
<sequence length="762" mass="82941">MCVLSREEGSGTYFHRAVSGFLQLSLHQTDTTSTKQSSHHNNQLTTGTRFRCTTSTAQPPLPPHLSHAPFEINRKIFSVASSTTTPSASISHTLPSRSPHCRPSHATMASNNTNDAAAALRQGFFDIMGYYPELPEQRDDTSEQERASDANQNSTEATEEPPTPDPSGATAEPANLTETELPPDWFVQAFGMDENTNPFEAGAQDSSSTAQPAQEEAGTDQDDNPANSGFDVSTQAPPNLTNQSSPRFPPSTSAPFAHPPRTQAPLHPSFGQLGGATGNQPIPLAAPFGLESFGEAGEVVTAGSSTRASQPPHRNGAAPRVPLPSSPVLPVVQPANPVEMTESERRLKAAAQGRVVPPLRRVPLTPETRGKSGPKPGNRRQRVSNFDSQPGSGSSASPVVAPDQAFMNFPPVQQPTQQASQQVRPPRQKDVVDLTDSPPPTRGNVFATASARAQGSPTSLPSSSSGGSGRKRKAREPRGEANKRAKLLTGMVDSTERTTQETLAWFGRAFDTPMPADFSASGAKAIQQVPSLEEAQGIVRLESPHLRYYKLRIHPERDNTDEVEGEHLENVRKTLLACLQHPPMPAPSEHKFRETYDHNHQCQYNDLISKLANDQSHLDAAARLFLLIDAVKEVHRHGIAMPQLNATKFDTPEKIASPWLPEDARTRSCDKPIDQTITCVTRLSRIAEAIKVNKWIANDVMKGTCADDWILLICNPAQCLELKATNWESNNKKSMNEAERRRRKAAEEAQQEQEVVNLDSDD</sequence>
<feature type="compositionally biased region" description="Low complexity" evidence="1">
    <location>
        <begin position="410"/>
        <end position="425"/>
    </location>
</feature>
<feature type="compositionally biased region" description="Polar residues" evidence="1">
    <location>
        <begin position="383"/>
        <end position="397"/>
    </location>
</feature>
<feature type="compositionally biased region" description="Basic and acidic residues" evidence="1">
    <location>
        <begin position="730"/>
        <end position="740"/>
    </location>
</feature>
<dbReference type="GeneID" id="54567123"/>
<evidence type="ECO:0000313" key="2">
    <source>
        <dbReference type="EMBL" id="KAF2162441.1"/>
    </source>
</evidence>
<evidence type="ECO:0000313" key="3">
    <source>
        <dbReference type="Proteomes" id="UP000799537"/>
    </source>
</evidence>
<evidence type="ECO:0000256" key="1">
    <source>
        <dbReference type="SAM" id="MobiDB-lite"/>
    </source>
</evidence>
<feature type="compositionally biased region" description="Basic and acidic residues" evidence="1">
    <location>
        <begin position="136"/>
        <end position="148"/>
    </location>
</feature>